<organism evidence="1 2">
    <name type="scientific">Helicobacter pylori Shi169</name>
    <dbReference type="NCBI Taxonomy" id="1163741"/>
    <lineage>
        <taxon>Bacteria</taxon>
        <taxon>Pseudomonadati</taxon>
        <taxon>Campylobacterota</taxon>
        <taxon>Epsilonproteobacteria</taxon>
        <taxon>Campylobacterales</taxon>
        <taxon>Helicobacteraceae</taxon>
        <taxon>Helicobacter</taxon>
    </lineage>
</organism>
<protein>
    <submittedName>
        <fullName evidence="1">Uncharacterized protein</fullName>
    </submittedName>
</protein>
<dbReference type="PATRIC" id="fig|1163741.3.peg.612"/>
<accession>A0A0E0WAJ4</accession>
<name>A0A0E0WAJ4_HELPX</name>
<evidence type="ECO:0000313" key="2">
    <source>
        <dbReference type="Proteomes" id="UP000005007"/>
    </source>
</evidence>
<dbReference type="KEGG" id="hhq:HPSH169_03070"/>
<dbReference type="HOGENOM" id="CLU_3310852_0_0_7"/>
<dbReference type="AlphaFoldDB" id="A0A0E0WAJ4"/>
<evidence type="ECO:0000313" key="1">
    <source>
        <dbReference type="EMBL" id="AFH99312.1"/>
    </source>
</evidence>
<sequence>MAIYLGNILQYSSSEACINLDLPCASCYKLGLPKQAKLL</sequence>
<dbReference type="Proteomes" id="UP000005007">
    <property type="component" value="Chromosome"/>
</dbReference>
<dbReference type="AntiFam" id="ANF00043">
    <property type="entry name" value="Antisense to RNaseP"/>
</dbReference>
<reference evidence="1 2" key="1">
    <citation type="submission" date="2012-04" db="EMBL/GenBank/DDBJ databases">
        <authorList>
            <person name="Kersulyte D."/>
            <person name="Cabrera L."/>
            <person name="Pacheco R."/>
            <person name="Herrera P."/>
            <person name="Rodriguez C."/>
            <person name="Gilman R.H."/>
            <person name="Berg D.E."/>
        </authorList>
    </citation>
    <scope>NUCLEOTIDE SEQUENCE [LARGE SCALE GENOMIC DNA]</scope>
    <source>
        <strain evidence="1 2">Shi169</strain>
    </source>
</reference>
<gene>
    <name evidence="1" type="ORF">HPSH169_03070</name>
</gene>
<proteinExistence type="predicted"/>
<dbReference type="AntiFam" id="ANF00045">
    <property type="entry name" value="Antisense to RNaseP"/>
</dbReference>
<dbReference type="EMBL" id="CP003473">
    <property type="protein sequence ID" value="AFH99312.1"/>
    <property type="molecule type" value="Genomic_DNA"/>
</dbReference>